<keyword evidence="2" id="KW-1185">Reference proteome</keyword>
<dbReference type="Pfam" id="PF15172">
    <property type="entry name" value="Prolactin_RP"/>
    <property type="match status" value="1"/>
</dbReference>
<evidence type="ECO:0008006" key="3">
    <source>
        <dbReference type="Google" id="ProtNLM"/>
    </source>
</evidence>
<reference evidence="1" key="3">
    <citation type="submission" date="2025-09" db="UniProtKB">
        <authorList>
            <consortium name="Ensembl"/>
        </authorList>
    </citation>
    <scope>IDENTIFICATION</scope>
</reference>
<dbReference type="AlphaFoldDB" id="A0A8C4VVX1"/>
<dbReference type="Ensembl" id="ENSGEVT00005007127.1">
    <property type="protein sequence ID" value="ENSGEVP00005006811.1"/>
    <property type="gene ID" value="ENSGEVG00005004862.1"/>
</dbReference>
<dbReference type="GO" id="GO:0005184">
    <property type="term" value="F:neuropeptide hormone activity"/>
    <property type="evidence" value="ECO:0007669"/>
    <property type="project" value="TreeGrafter"/>
</dbReference>
<dbReference type="PANTHER" id="PTHR17206:SF1">
    <property type="entry name" value="PROLACTIN-RELEASING PEPTIDE"/>
    <property type="match status" value="1"/>
</dbReference>
<accession>A0A8C4VVX1</accession>
<dbReference type="OrthoDB" id="8587277at2759"/>
<evidence type="ECO:0000313" key="2">
    <source>
        <dbReference type="Proteomes" id="UP000694390"/>
    </source>
</evidence>
<reference evidence="1" key="1">
    <citation type="submission" date="2019-06" db="EMBL/GenBank/DDBJ databases">
        <title>G10K-VGP Goodes thornscrub tortoise genome, primary haplotype.</title>
        <authorList>
            <person name="Murphy B."/>
            <person name="Edwards T."/>
            <person name="Rhie A."/>
            <person name="Koren S."/>
            <person name="Phillippy A."/>
            <person name="Fedrigo O."/>
            <person name="Haase B."/>
            <person name="Mountcastle J."/>
            <person name="Lewin H."/>
            <person name="Damas J."/>
            <person name="Howe K."/>
            <person name="Formenti G."/>
            <person name="Myers G."/>
            <person name="Durbin R."/>
            <person name="Jarvis E.D."/>
        </authorList>
    </citation>
    <scope>NUCLEOTIDE SEQUENCE [LARGE SCALE GENOMIC DNA]</scope>
</reference>
<dbReference type="GeneTree" id="ENSGT00390000005489"/>
<proteinExistence type="predicted"/>
<evidence type="ECO:0000313" key="1">
    <source>
        <dbReference type="Ensembl" id="ENSGEVP00005006811.1"/>
    </source>
</evidence>
<dbReference type="GO" id="GO:0007631">
    <property type="term" value="P:feeding behavior"/>
    <property type="evidence" value="ECO:0007669"/>
    <property type="project" value="TreeGrafter"/>
</dbReference>
<reference evidence="1" key="2">
    <citation type="submission" date="2025-08" db="UniProtKB">
        <authorList>
            <consortium name="Ensembl"/>
        </authorList>
    </citation>
    <scope>IDENTIFICATION</scope>
</reference>
<organism evidence="1 2">
    <name type="scientific">Gopherus evgoodei</name>
    <name type="common">Goodes thornscrub tortoise</name>
    <dbReference type="NCBI Taxonomy" id="1825980"/>
    <lineage>
        <taxon>Eukaryota</taxon>
        <taxon>Metazoa</taxon>
        <taxon>Chordata</taxon>
        <taxon>Craniata</taxon>
        <taxon>Vertebrata</taxon>
        <taxon>Euteleostomi</taxon>
        <taxon>Archelosauria</taxon>
        <taxon>Testudinata</taxon>
        <taxon>Testudines</taxon>
        <taxon>Cryptodira</taxon>
        <taxon>Durocryptodira</taxon>
        <taxon>Testudinoidea</taxon>
        <taxon>Testudinidae</taxon>
        <taxon>Gopherus</taxon>
    </lineage>
</organism>
<protein>
    <recommendedName>
        <fullName evidence="3">Prolactin-releasing peptide</fullName>
    </recommendedName>
</protein>
<sequence>MVPNFKKSWNFLFCGKFQLFSPIWNKNPFQKVGISVSSSFPRTAVIPVIQWVSLRRVDSFAHHTPTQDDCLINSPGLCFCRLVSHLAKFWHQPQALGELKGIKLLAACFMYLLLICLALPKAKCRLHERSMEIGNPDIDPSWYTGRGIRPMGRFGWRRAVVESSRKSGYGHRQACFPLEESSESIQDE</sequence>
<dbReference type="Proteomes" id="UP000694390">
    <property type="component" value="Chromosome 11"/>
</dbReference>
<dbReference type="PANTHER" id="PTHR17206">
    <property type="entry name" value="PROLACTIN-RELEASING PEPTIDE"/>
    <property type="match status" value="1"/>
</dbReference>
<dbReference type="InterPro" id="IPR026194">
    <property type="entry name" value="PrRP"/>
</dbReference>
<name>A0A8C4VVX1_9SAUR</name>
<dbReference type="GO" id="GO:0031861">
    <property type="term" value="F:prolactin-releasing peptide receptor binding"/>
    <property type="evidence" value="ECO:0007669"/>
    <property type="project" value="TreeGrafter"/>
</dbReference>
<dbReference type="GO" id="GO:0043434">
    <property type="term" value="P:response to peptide hormone"/>
    <property type="evidence" value="ECO:0007669"/>
    <property type="project" value="TreeGrafter"/>
</dbReference>
<dbReference type="GO" id="GO:0007186">
    <property type="term" value="P:G protein-coupled receptor signaling pathway"/>
    <property type="evidence" value="ECO:0007669"/>
    <property type="project" value="TreeGrafter"/>
</dbReference>